<proteinExistence type="predicted"/>
<protein>
    <recommendedName>
        <fullName evidence="1">RNase H type-1 domain-containing protein</fullName>
    </recommendedName>
</protein>
<sequence>MGVSRLACFSDCQVLVQLLNSRGHANEIDGIVEDIYDAIDSLLSFHFIPRTDNTHADMLAKSALLSCNSSLEDV</sequence>
<organism evidence="2 3">
    <name type="scientific">Capsella rubella</name>
    <dbReference type="NCBI Taxonomy" id="81985"/>
    <lineage>
        <taxon>Eukaryota</taxon>
        <taxon>Viridiplantae</taxon>
        <taxon>Streptophyta</taxon>
        <taxon>Embryophyta</taxon>
        <taxon>Tracheophyta</taxon>
        <taxon>Spermatophyta</taxon>
        <taxon>Magnoliopsida</taxon>
        <taxon>eudicotyledons</taxon>
        <taxon>Gunneridae</taxon>
        <taxon>Pentapetalae</taxon>
        <taxon>rosids</taxon>
        <taxon>malvids</taxon>
        <taxon>Brassicales</taxon>
        <taxon>Brassicaceae</taxon>
        <taxon>Camelineae</taxon>
        <taxon>Capsella</taxon>
    </lineage>
</organism>
<reference evidence="3" key="1">
    <citation type="journal article" date="2013" name="Nat. Genet.">
        <title>The Capsella rubella genome and the genomic consequences of rapid mating system evolution.</title>
        <authorList>
            <person name="Slotte T."/>
            <person name="Hazzouri K.M."/>
            <person name="Agren J.A."/>
            <person name="Koenig D."/>
            <person name="Maumus F."/>
            <person name="Guo Y.L."/>
            <person name="Steige K."/>
            <person name="Platts A.E."/>
            <person name="Escobar J.S."/>
            <person name="Newman L.K."/>
            <person name="Wang W."/>
            <person name="Mandakova T."/>
            <person name="Vello E."/>
            <person name="Smith L.M."/>
            <person name="Henz S.R."/>
            <person name="Steffen J."/>
            <person name="Takuno S."/>
            <person name="Brandvain Y."/>
            <person name="Coop G."/>
            <person name="Andolfatto P."/>
            <person name="Hu T.T."/>
            <person name="Blanchette M."/>
            <person name="Clark R.M."/>
            <person name="Quesneville H."/>
            <person name="Nordborg M."/>
            <person name="Gaut B.S."/>
            <person name="Lysak M.A."/>
            <person name="Jenkins J."/>
            <person name="Grimwood J."/>
            <person name="Chapman J."/>
            <person name="Prochnik S."/>
            <person name="Shu S."/>
            <person name="Rokhsar D."/>
            <person name="Schmutz J."/>
            <person name="Weigel D."/>
            <person name="Wright S.I."/>
        </authorList>
    </citation>
    <scope>NUCLEOTIDE SEQUENCE [LARGE SCALE GENOMIC DNA]</scope>
    <source>
        <strain evidence="3">cv. Monte Gargano</strain>
    </source>
</reference>
<evidence type="ECO:0000259" key="1">
    <source>
        <dbReference type="Pfam" id="PF13456"/>
    </source>
</evidence>
<gene>
    <name evidence="2" type="ORF">CARUB_v10010806mg</name>
</gene>
<dbReference type="InterPro" id="IPR036397">
    <property type="entry name" value="RNaseH_sf"/>
</dbReference>
<dbReference type="AlphaFoldDB" id="R0IFY5"/>
<dbReference type="InterPro" id="IPR002156">
    <property type="entry name" value="RNaseH_domain"/>
</dbReference>
<keyword evidence="3" id="KW-1185">Reference proteome</keyword>
<dbReference type="Pfam" id="PF13456">
    <property type="entry name" value="RVT_3"/>
    <property type="match status" value="1"/>
</dbReference>
<dbReference type="EMBL" id="KB870805">
    <property type="protein sequence ID" value="EOA37255.1"/>
    <property type="molecule type" value="Genomic_DNA"/>
</dbReference>
<dbReference type="Proteomes" id="UP000029121">
    <property type="component" value="Unassembled WGS sequence"/>
</dbReference>
<dbReference type="GO" id="GO:0004523">
    <property type="term" value="F:RNA-DNA hybrid ribonuclease activity"/>
    <property type="evidence" value="ECO:0007669"/>
    <property type="project" value="InterPro"/>
</dbReference>
<accession>R0IFY5</accession>
<evidence type="ECO:0000313" key="2">
    <source>
        <dbReference type="EMBL" id="EOA37255.1"/>
    </source>
</evidence>
<dbReference type="GO" id="GO:0003676">
    <property type="term" value="F:nucleic acid binding"/>
    <property type="evidence" value="ECO:0007669"/>
    <property type="project" value="InterPro"/>
</dbReference>
<name>R0IFY5_9BRAS</name>
<dbReference type="Gene3D" id="3.30.420.10">
    <property type="entry name" value="Ribonuclease H-like superfamily/Ribonuclease H"/>
    <property type="match status" value="1"/>
</dbReference>
<feature type="domain" description="RNase H type-1" evidence="1">
    <location>
        <begin position="2"/>
        <end position="63"/>
    </location>
</feature>
<evidence type="ECO:0000313" key="3">
    <source>
        <dbReference type="Proteomes" id="UP000029121"/>
    </source>
</evidence>